<feature type="domain" description="TonB-dependent receptor-like beta-barrel" evidence="3">
    <location>
        <begin position="454"/>
        <end position="1053"/>
    </location>
</feature>
<dbReference type="NCBIfam" id="TIGR04056">
    <property type="entry name" value="OMP_RagA_SusC"/>
    <property type="match status" value="1"/>
</dbReference>
<keyword evidence="1" id="KW-0812">Transmembrane</keyword>
<dbReference type="GO" id="GO:0009279">
    <property type="term" value="C:cell outer membrane"/>
    <property type="evidence" value="ECO:0007669"/>
    <property type="project" value="UniProtKB-SubCell"/>
</dbReference>
<dbReference type="AlphaFoldDB" id="A0A6N3FXH2"/>
<dbReference type="Pfam" id="PF00593">
    <property type="entry name" value="TonB_dep_Rec_b-barrel"/>
    <property type="match status" value="1"/>
</dbReference>
<evidence type="ECO:0000259" key="4">
    <source>
        <dbReference type="Pfam" id="PF07715"/>
    </source>
</evidence>
<reference evidence="5" key="1">
    <citation type="submission" date="2019-11" db="EMBL/GenBank/DDBJ databases">
        <authorList>
            <person name="Feng L."/>
        </authorList>
    </citation>
    <scope>NUCLEOTIDE SEQUENCE</scope>
    <source>
        <strain evidence="5">PclaraLFYP37</strain>
    </source>
</reference>
<name>A0A6N3FXH2_9BACT</name>
<comment type="similarity">
    <text evidence="1 2">Belongs to the TonB-dependent receptor family.</text>
</comment>
<keyword evidence="2" id="KW-0798">TonB box</keyword>
<protein>
    <submittedName>
        <fullName evidence="5">TonB dependent receptor</fullName>
    </submittedName>
</protein>
<gene>
    <name evidence="5" type="ORF">PCLFYP37_00286</name>
</gene>
<dbReference type="InterPro" id="IPR012910">
    <property type="entry name" value="Plug_dom"/>
</dbReference>
<dbReference type="NCBIfam" id="TIGR04057">
    <property type="entry name" value="SusC_RagA_signa"/>
    <property type="match status" value="1"/>
</dbReference>
<keyword evidence="1" id="KW-0813">Transport</keyword>
<evidence type="ECO:0000256" key="1">
    <source>
        <dbReference type="PROSITE-ProRule" id="PRU01360"/>
    </source>
</evidence>
<evidence type="ECO:0000313" key="5">
    <source>
        <dbReference type="EMBL" id="VYU57062.1"/>
    </source>
</evidence>
<comment type="subcellular location">
    <subcellularLocation>
        <location evidence="1">Cell outer membrane</location>
        <topology evidence="1">Multi-pass membrane protein</topology>
    </subcellularLocation>
</comment>
<evidence type="ECO:0000259" key="3">
    <source>
        <dbReference type="Pfam" id="PF00593"/>
    </source>
</evidence>
<dbReference type="Pfam" id="PF13715">
    <property type="entry name" value="CarbopepD_reg_2"/>
    <property type="match status" value="1"/>
</dbReference>
<evidence type="ECO:0000256" key="2">
    <source>
        <dbReference type="RuleBase" id="RU003357"/>
    </source>
</evidence>
<feature type="domain" description="TonB-dependent receptor plug" evidence="4">
    <location>
        <begin position="140"/>
        <end position="237"/>
    </location>
</feature>
<dbReference type="InterPro" id="IPR037066">
    <property type="entry name" value="Plug_dom_sf"/>
</dbReference>
<dbReference type="Gene3D" id="2.170.130.10">
    <property type="entry name" value="TonB-dependent receptor, plug domain"/>
    <property type="match status" value="1"/>
</dbReference>
<dbReference type="InterPro" id="IPR039426">
    <property type="entry name" value="TonB-dep_rcpt-like"/>
</dbReference>
<dbReference type="Pfam" id="PF07715">
    <property type="entry name" value="Plug"/>
    <property type="match status" value="1"/>
</dbReference>
<keyword evidence="5" id="KW-0675">Receptor</keyword>
<accession>A0A6N3FXH2</accession>
<organism evidence="5">
    <name type="scientific">Paraprevotella clara</name>
    <dbReference type="NCBI Taxonomy" id="454154"/>
    <lineage>
        <taxon>Bacteria</taxon>
        <taxon>Pseudomonadati</taxon>
        <taxon>Bacteroidota</taxon>
        <taxon>Bacteroidia</taxon>
        <taxon>Bacteroidales</taxon>
        <taxon>Prevotellaceae</taxon>
        <taxon>Paraprevotella</taxon>
    </lineage>
</organism>
<dbReference type="PROSITE" id="PS52016">
    <property type="entry name" value="TONB_DEPENDENT_REC_3"/>
    <property type="match status" value="1"/>
</dbReference>
<keyword evidence="1 2" id="KW-0472">Membrane</keyword>
<sequence length="1091" mass="123123">MCKNRFLPFCGHAACVLTLWVGHPYCSVVQAATPEMAGQVTQTSRYKVTGTIIDDMGEPLPGASVRIKGTDTGAISGMDGTFEIPVKGTGKVTLVVSYIGMESIERQAVPGKKLNIRMAQEERIMNELIVTGFQTISRERATGSAVIINSEDLNQVQAPDLVAKLEGIAPGLSTYNNELSIRGVSSFAVGTTPLLVVDGQPSSLTLEDLNPETVETITVLKDAAATSLYGVRASNGVIVVTTKQAENDKLNVNVSLGYYLKPLPSLDYMHYASTSDIIDLERDYLLSDPEYIKSPTAYFSTMTAKSSPAYMTQVDMLYYRMAMGEITQEEVNAGLDRLRGNDYRREYRKKLQHLNLTQDYNVTLSKSGGKNDLFFSARYQELGQYNRYDEARNISLYLKNTLSVASWMKLTLGMDTRFNRSEFCQASGMGYTSAMPYDRLYDDDGQPVNRYIYNQVLAEQLATQDGYYDMGFNAAEESKHNIKKTDRQYLKLFLHTDFNITKDLDLELKFQYERNHAETNEYDEENSYMMRSILNEFASRNDDGTLTYHIPRGGHLLTGNTNASYYNLRGQFNYKKEFAGKHDVSALLGGEIRQDKNRSASSERYGYDDMRLTYSMVDWATLSKDGVEGGLYSALRRRSEVLNVYEEMHRYVSAYFNAGYTYDTRYSLNGSVRVEQADLFGTDPKYRYRPLWSVGASWNVTNERFVKDAGMDWLDMFKLRLTYGITGNVDQTSSPYLLAYYLTSLYTNSPITTLQTPPNSSLRWEKTSTLNFGMDFMLLGRLTGSFDVYRRYSSDLLVNKSIDPSLGFDGKARANNGEMQNNGVELSLSYDWLKKRDMSFTTSFSAAYNKNEIKKVDYEPTDALDMMREPTSNYKMGDTYNSLYAYRYAGLTATGDPSVYDENGNVISIEQVRNVNAVVCVGQLTPKWNGALQLDFRWKGLNVFAKVVYYTGHALRDDVVTLYDPYNAIEGGAIHEDISRRWTPEHTDTDIPAMGLHTNVGERNYHWKYADVNTESASFIKLRNIGVSYTLPQGLVSKLKMKGITVKAQVDNLCYWAANKRDIDPEAFNANTGTRTDAIMPSYVLGLNVKF</sequence>
<dbReference type="SUPFAM" id="SSF56935">
    <property type="entry name" value="Porins"/>
    <property type="match status" value="1"/>
</dbReference>
<dbReference type="EMBL" id="CACRUT010000023">
    <property type="protein sequence ID" value="VYU57062.1"/>
    <property type="molecule type" value="Genomic_DNA"/>
</dbReference>
<dbReference type="Gene3D" id="2.60.40.1120">
    <property type="entry name" value="Carboxypeptidase-like, regulatory domain"/>
    <property type="match status" value="1"/>
</dbReference>
<proteinExistence type="inferred from homology"/>
<dbReference type="InterPro" id="IPR023997">
    <property type="entry name" value="TonB-dep_OMP_SusC/RagA_CS"/>
</dbReference>
<dbReference type="SUPFAM" id="SSF49464">
    <property type="entry name" value="Carboxypeptidase regulatory domain-like"/>
    <property type="match status" value="1"/>
</dbReference>
<keyword evidence="1" id="KW-0998">Cell outer membrane</keyword>
<dbReference type="InterPro" id="IPR008969">
    <property type="entry name" value="CarboxyPept-like_regulatory"/>
</dbReference>
<dbReference type="InterPro" id="IPR000531">
    <property type="entry name" value="Beta-barrel_TonB"/>
</dbReference>
<dbReference type="RefSeq" id="WP_412442424.1">
    <property type="nucleotide sequence ID" value="NZ_CACRUT010000023.1"/>
</dbReference>
<keyword evidence="1" id="KW-1134">Transmembrane beta strand</keyword>
<dbReference type="InterPro" id="IPR023996">
    <property type="entry name" value="TonB-dep_OMP_SusC/RagA"/>
</dbReference>